<dbReference type="EMBL" id="LJUJ01000029">
    <property type="protein sequence ID" value="KPK62672.1"/>
    <property type="molecule type" value="Genomic_DNA"/>
</dbReference>
<reference evidence="7 8" key="1">
    <citation type="journal article" date="2015" name="Microbiome">
        <title>Genomic resolution of linkages in carbon, nitrogen, and sulfur cycling among widespread estuary sediment bacteria.</title>
        <authorList>
            <person name="Baker B.J."/>
            <person name="Lazar C.S."/>
            <person name="Teske A.P."/>
            <person name="Dick G.J."/>
        </authorList>
    </citation>
    <scope>NUCLEOTIDE SEQUENCE [LARGE SCALE GENOMIC DNA]</scope>
    <source>
        <strain evidence="7">SM23_42</strain>
    </source>
</reference>
<feature type="transmembrane region" description="Helical" evidence="6">
    <location>
        <begin position="426"/>
        <end position="444"/>
    </location>
</feature>
<comment type="subcellular location">
    <subcellularLocation>
        <location evidence="1">Cell membrane</location>
        <topology evidence="1">Multi-pass membrane protein</topology>
    </subcellularLocation>
</comment>
<feature type="transmembrane region" description="Helical" evidence="6">
    <location>
        <begin position="85"/>
        <end position="106"/>
    </location>
</feature>
<feature type="transmembrane region" description="Helical" evidence="6">
    <location>
        <begin position="290"/>
        <end position="312"/>
    </location>
</feature>
<evidence type="ECO:0000256" key="2">
    <source>
        <dbReference type="ARBA" id="ARBA00022475"/>
    </source>
</evidence>
<evidence type="ECO:0000256" key="4">
    <source>
        <dbReference type="ARBA" id="ARBA00022989"/>
    </source>
</evidence>
<dbReference type="AlphaFoldDB" id="A0A0S8FPJ7"/>
<keyword evidence="4 6" id="KW-1133">Transmembrane helix</keyword>
<gene>
    <name evidence="7" type="ORF">AMJ83_10140</name>
</gene>
<feature type="transmembrane region" description="Helical" evidence="6">
    <location>
        <begin position="332"/>
        <end position="352"/>
    </location>
</feature>
<dbReference type="STRING" id="1703779.AMJ83_10140"/>
<keyword evidence="5 6" id="KW-0472">Membrane</keyword>
<feature type="transmembrane region" description="Helical" evidence="6">
    <location>
        <begin position="389"/>
        <end position="406"/>
    </location>
</feature>
<dbReference type="PANTHER" id="PTHR30250">
    <property type="entry name" value="PST FAMILY PREDICTED COLANIC ACID TRANSPORTER"/>
    <property type="match status" value="1"/>
</dbReference>
<dbReference type="Proteomes" id="UP000051373">
    <property type="component" value="Unassembled WGS sequence"/>
</dbReference>
<organism evidence="7 8">
    <name type="scientific">candidate division WOR_3 bacterium SM23_42</name>
    <dbReference type="NCBI Taxonomy" id="1703779"/>
    <lineage>
        <taxon>Bacteria</taxon>
        <taxon>Bacteria division WOR-3</taxon>
    </lineage>
</organism>
<protein>
    <submittedName>
        <fullName evidence="7">Uncharacterized protein</fullName>
    </submittedName>
</protein>
<sequence>MNRGAIASHISSHTLFNILANFSKVIISGLLLIYVARSLGPSQYGIVSLGLSIAAIIGIFCDFGMSTSTARFLAEHKDLRTAIYLNGRFLNLLSSFLFSLILFLLAEPVAKSVNLPSPMYVQIMCLFTFFTSLFHFSIRSLQGIKETHKIALLNFLHQLITAAIIILIIHAGMKAAGVLFGHSVSAGIICIISLIMLHKYCLNFKLELSTLHLKKIFLYALPLLLTSSSYFLVLRGPTVLLGAFAGTEEVSYLAIPLRIVEVTSLPAYSLSFVVAPFFTKKEKSTGNLPWLYVNVLKYCALFYTPISAFILLGANRLISGFFGTEYSNAVPVLLIFSLYIPFFAIATFSSRILDFLGIAKQKSIIFAITSAITIVASLFVIPWLKERGAAFVIAVPYTIFALYTIIKSARECDIVLSKYASHLIKLVVITVISSVPAIMVLNNVHDIPGVALSFATLVICFFILATGWKLVRPSEIINIIKQIF</sequence>
<evidence type="ECO:0000313" key="8">
    <source>
        <dbReference type="Proteomes" id="UP000051373"/>
    </source>
</evidence>
<accession>A0A0S8FPJ7</accession>
<evidence type="ECO:0000256" key="3">
    <source>
        <dbReference type="ARBA" id="ARBA00022692"/>
    </source>
</evidence>
<keyword evidence="2" id="KW-1003">Cell membrane</keyword>
<dbReference type="PANTHER" id="PTHR30250:SF11">
    <property type="entry name" value="O-ANTIGEN TRANSPORTER-RELATED"/>
    <property type="match status" value="1"/>
</dbReference>
<dbReference type="Pfam" id="PF01943">
    <property type="entry name" value="Polysacc_synt"/>
    <property type="match status" value="1"/>
</dbReference>
<proteinExistence type="predicted"/>
<feature type="transmembrane region" description="Helical" evidence="6">
    <location>
        <begin position="450"/>
        <end position="471"/>
    </location>
</feature>
<evidence type="ECO:0000256" key="5">
    <source>
        <dbReference type="ARBA" id="ARBA00023136"/>
    </source>
</evidence>
<evidence type="ECO:0000313" key="7">
    <source>
        <dbReference type="EMBL" id="KPK62672.1"/>
    </source>
</evidence>
<evidence type="ECO:0000256" key="6">
    <source>
        <dbReference type="SAM" id="Phobius"/>
    </source>
</evidence>
<feature type="transmembrane region" description="Helical" evidence="6">
    <location>
        <begin position="364"/>
        <end position="383"/>
    </location>
</feature>
<feature type="transmembrane region" description="Helical" evidence="6">
    <location>
        <begin position="42"/>
        <end position="64"/>
    </location>
</feature>
<feature type="transmembrane region" description="Helical" evidence="6">
    <location>
        <begin position="216"/>
        <end position="233"/>
    </location>
</feature>
<dbReference type="InterPro" id="IPR002797">
    <property type="entry name" value="Polysacc_synth"/>
</dbReference>
<evidence type="ECO:0000256" key="1">
    <source>
        <dbReference type="ARBA" id="ARBA00004651"/>
    </source>
</evidence>
<name>A0A0S8FPJ7_UNCW3</name>
<feature type="transmembrane region" description="Helical" evidence="6">
    <location>
        <begin position="118"/>
        <end position="138"/>
    </location>
</feature>
<comment type="caution">
    <text evidence="7">The sequence shown here is derived from an EMBL/GenBank/DDBJ whole genome shotgun (WGS) entry which is preliminary data.</text>
</comment>
<dbReference type="GO" id="GO:0005886">
    <property type="term" value="C:plasma membrane"/>
    <property type="evidence" value="ECO:0007669"/>
    <property type="project" value="UniProtKB-SubCell"/>
</dbReference>
<feature type="transmembrane region" description="Helical" evidence="6">
    <location>
        <begin position="150"/>
        <end position="169"/>
    </location>
</feature>
<feature type="transmembrane region" description="Helical" evidence="6">
    <location>
        <begin position="175"/>
        <end position="195"/>
    </location>
</feature>
<feature type="transmembrane region" description="Helical" evidence="6">
    <location>
        <begin position="253"/>
        <end position="278"/>
    </location>
</feature>
<keyword evidence="3 6" id="KW-0812">Transmembrane</keyword>
<dbReference type="InterPro" id="IPR050833">
    <property type="entry name" value="Poly_Biosynth_Transport"/>
</dbReference>
<feature type="transmembrane region" description="Helical" evidence="6">
    <location>
        <begin position="15"/>
        <end position="36"/>
    </location>
</feature>